<organism evidence="2 3">
    <name type="scientific">Batrachochytrium dendrobatidis (strain JAM81 / FGSC 10211)</name>
    <name type="common">Frog chytrid fungus</name>
    <dbReference type="NCBI Taxonomy" id="684364"/>
    <lineage>
        <taxon>Eukaryota</taxon>
        <taxon>Fungi</taxon>
        <taxon>Fungi incertae sedis</taxon>
        <taxon>Chytridiomycota</taxon>
        <taxon>Chytridiomycota incertae sedis</taxon>
        <taxon>Chytridiomycetes</taxon>
        <taxon>Rhizophydiales</taxon>
        <taxon>Rhizophydiales incertae sedis</taxon>
        <taxon>Batrachochytrium</taxon>
    </lineage>
</organism>
<dbReference type="SUPFAM" id="SSF50685">
    <property type="entry name" value="Barwin-like endoglucanases"/>
    <property type="match status" value="1"/>
</dbReference>
<dbReference type="RefSeq" id="XP_006676489.1">
    <property type="nucleotide sequence ID" value="XM_006676426.1"/>
</dbReference>
<feature type="non-terminal residue" evidence="2">
    <location>
        <position position="1"/>
    </location>
</feature>
<protein>
    <recommendedName>
        <fullName evidence="4">RlpA-like protein double-psi beta-barrel domain-containing protein</fullName>
    </recommendedName>
</protein>
<dbReference type="PANTHER" id="PTHR31836">
    <property type="match status" value="1"/>
</dbReference>
<gene>
    <name evidence="2" type="ORF">BATDEDRAFT_7312</name>
</gene>
<name>F4NWX2_BATDJ</name>
<dbReference type="HOGENOM" id="CLU_047639_6_2_1"/>
<dbReference type="EMBL" id="GL882880">
    <property type="protein sequence ID" value="EGF82563.1"/>
    <property type="molecule type" value="Genomic_DNA"/>
</dbReference>
<keyword evidence="1" id="KW-0732">Signal</keyword>
<dbReference type="PANTHER" id="PTHR31836:SF28">
    <property type="entry name" value="SRCR DOMAIN-CONTAINING PROTEIN-RELATED"/>
    <property type="match status" value="1"/>
</dbReference>
<evidence type="ECO:0000256" key="1">
    <source>
        <dbReference type="ARBA" id="ARBA00022729"/>
    </source>
</evidence>
<dbReference type="AlphaFoldDB" id="F4NWX2"/>
<evidence type="ECO:0000313" key="3">
    <source>
        <dbReference type="Proteomes" id="UP000007241"/>
    </source>
</evidence>
<proteinExistence type="predicted"/>
<dbReference type="InParanoid" id="F4NWX2"/>
<dbReference type="Gene3D" id="2.40.40.10">
    <property type="entry name" value="RlpA-like domain"/>
    <property type="match status" value="1"/>
</dbReference>
<sequence>GDLTFFTPDTGACGNVNYESELIVAVVSFSDTFFDKSQGRVCGRHICINGETIKARIEDRCIGCDTFDIDATALLFSKIADLDVGRLKVNWWF</sequence>
<feature type="non-terminal residue" evidence="2">
    <location>
        <position position="93"/>
    </location>
</feature>
<evidence type="ECO:0000313" key="2">
    <source>
        <dbReference type="EMBL" id="EGF82563.1"/>
    </source>
</evidence>
<dbReference type="InterPro" id="IPR036908">
    <property type="entry name" value="RlpA-like_sf"/>
</dbReference>
<dbReference type="CDD" id="cd22191">
    <property type="entry name" value="DPBB_RlpA_EXP_N-like"/>
    <property type="match status" value="1"/>
</dbReference>
<dbReference type="OMA" id="RCAGCAF"/>
<dbReference type="Proteomes" id="UP000007241">
    <property type="component" value="Unassembled WGS sequence"/>
</dbReference>
<dbReference type="STRING" id="684364.F4NWX2"/>
<accession>F4NWX2</accession>
<reference evidence="2 3" key="1">
    <citation type="submission" date="2009-12" db="EMBL/GenBank/DDBJ databases">
        <title>The draft genome of Batrachochytrium dendrobatidis.</title>
        <authorList>
            <consortium name="US DOE Joint Genome Institute (JGI-PGF)"/>
            <person name="Kuo A."/>
            <person name="Salamov A."/>
            <person name="Schmutz J."/>
            <person name="Lucas S."/>
            <person name="Pitluck S."/>
            <person name="Rosenblum E."/>
            <person name="Stajich J."/>
            <person name="Eisen M."/>
            <person name="Grigoriev I.V."/>
        </authorList>
    </citation>
    <scope>NUCLEOTIDE SEQUENCE [LARGE SCALE GENOMIC DNA]</scope>
    <source>
        <strain evidence="3">JAM81 / FGSC 10211</strain>
    </source>
</reference>
<keyword evidence="3" id="KW-1185">Reference proteome</keyword>
<dbReference type="InterPro" id="IPR051477">
    <property type="entry name" value="Expansin_CellWall"/>
</dbReference>
<evidence type="ECO:0008006" key="4">
    <source>
        <dbReference type="Google" id="ProtNLM"/>
    </source>
</evidence>
<dbReference type="GeneID" id="18241642"/>
<dbReference type="OrthoDB" id="623670at2759"/>